<reference evidence="3" key="1">
    <citation type="submission" date="2016-11" db="EMBL/GenBank/DDBJ databases">
        <authorList>
            <person name="Varghese N."/>
            <person name="Submissions S."/>
        </authorList>
    </citation>
    <scope>NUCLEOTIDE SEQUENCE [LARGE SCALE GENOMIC DNA]</scope>
    <source>
        <strain evidence="3">DSM 100572</strain>
    </source>
</reference>
<evidence type="ECO:0000313" key="3">
    <source>
        <dbReference type="Proteomes" id="UP000184109"/>
    </source>
</evidence>
<keyword evidence="1" id="KW-0732">Signal</keyword>
<evidence type="ECO:0000256" key="1">
    <source>
        <dbReference type="SAM" id="SignalP"/>
    </source>
</evidence>
<feature type="signal peptide" evidence="1">
    <location>
        <begin position="1"/>
        <end position="21"/>
    </location>
</feature>
<protein>
    <recommendedName>
        <fullName evidence="4">Beta-lactamase-inhibitor-like, PepSY-like</fullName>
    </recommendedName>
</protein>
<name>A0A1M5U0W0_9FLAO</name>
<proteinExistence type="predicted"/>
<keyword evidence="3" id="KW-1185">Reference proteome</keyword>
<dbReference type="RefSeq" id="WP_073118874.1">
    <property type="nucleotide sequence ID" value="NZ_BMEN01000002.1"/>
</dbReference>
<accession>A0A1M5U0W0</accession>
<dbReference type="EMBL" id="FQXQ01000002">
    <property type="protein sequence ID" value="SHH56584.1"/>
    <property type="molecule type" value="Genomic_DNA"/>
</dbReference>
<dbReference type="Gene3D" id="3.10.450.360">
    <property type="match status" value="1"/>
</dbReference>
<sequence length="102" mass="11061">MKKVILSIAILASGVVTYAMVSPVMPTTSINIVMNDEFTEVAVDKLPETVTSAVKKAYATATIDKAYVNASEQYKLELTVDDTAKTVYVDKEGNLINLNTVE</sequence>
<feature type="chain" id="PRO_5012047879" description="Beta-lactamase-inhibitor-like, PepSY-like" evidence="1">
    <location>
        <begin position="22"/>
        <end position="102"/>
    </location>
</feature>
<dbReference type="SUPFAM" id="SSF160574">
    <property type="entry name" value="BT0923-like"/>
    <property type="match status" value="1"/>
</dbReference>
<gene>
    <name evidence="2" type="ORF">SAMN05444281_0963</name>
</gene>
<dbReference type="AlphaFoldDB" id="A0A1M5U0W0"/>
<evidence type="ECO:0008006" key="4">
    <source>
        <dbReference type="Google" id="ProtNLM"/>
    </source>
</evidence>
<dbReference type="STRING" id="1195760.SAMN05444281_0963"/>
<dbReference type="Proteomes" id="UP000184109">
    <property type="component" value="Unassembled WGS sequence"/>
</dbReference>
<evidence type="ECO:0000313" key="2">
    <source>
        <dbReference type="EMBL" id="SHH56584.1"/>
    </source>
</evidence>
<dbReference type="OrthoDB" id="1099258at2"/>
<organism evidence="2 3">
    <name type="scientific">Wenyingzhuangia marina</name>
    <dbReference type="NCBI Taxonomy" id="1195760"/>
    <lineage>
        <taxon>Bacteria</taxon>
        <taxon>Pseudomonadati</taxon>
        <taxon>Bacteroidota</taxon>
        <taxon>Flavobacteriia</taxon>
        <taxon>Flavobacteriales</taxon>
        <taxon>Flavobacteriaceae</taxon>
        <taxon>Wenyingzhuangia</taxon>
    </lineage>
</organism>